<keyword evidence="5 6" id="KW-0408">Iron</keyword>
<evidence type="ECO:0000256" key="1">
    <source>
        <dbReference type="ARBA" id="ARBA00022448"/>
    </source>
</evidence>
<keyword evidence="1" id="KW-0813">Transport</keyword>
<dbReference type="Proteomes" id="UP000284322">
    <property type="component" value="Unassembled WGS sequence"/>
</dbReference>
<dbReference type="OrthoDB" id="9805828at2"/>
<evidence type="ECO:0000256" key="4">
    <source>
        <dbReference type="ARBA" id="ARBA00022982"/>
    </source>
</evidence>
<evidence type="ECO:0000256" key="5">
    <source>
        <dbReference type="ARBA" id="ARBA00023004"/>
    </source>
</evidence>
<name>A0A419R1F6_9SPHN</name>
<evidence type="ECO:0000313" key="10">
    <source>
        <dbReference type="EMBL" id="RJX67761.1"/>
    </source>
</evidence>
<proteinExistence type="predicted"/>
<dbReference type="GO" id="GO:0020037">
    <property type="term" value="F:heme binding"/>
    <property type="evidence" value="ECO:0007669"/>
    <property type="project" value="InterPro"/>
</dbReference>
<dbReference type="GO" id="GO:0009055">
    <property type="term" value="F:electron transfer activity"/>
    <property type="evidence" value="ECO:0007669"/>
    <property type="project" value="InterPro"/>
</dbReference>
<evidence type="ECO:0000256" key="6">
    <source>
        <dbReference type="PROSITE-ProRule" id="PRU00433"/>
    </source>
</evidence>
<feature type="signal peptide" evidence="8">
    <location>
        <begin position="1"/>
        <end position="18"/>
    </location>
</feature>
<dbReference type="GO" id="GO:0046872">
    <property type="term" value="F:metal ion binding"/>
    <property type="evidence" value="ECO:0007669"/>
    <property type="project" value="UniProtKB-KW"/>
</dbReference>
<organism evidence="10 11">
    <name type="scientific">Tsuneonella suprasediminis</name>
    <dbReference type="NCBI Taxonomy" id="2306996"/>
    <lineage>
        <taxon>Bacteria</taxon>
        <taxon>Pseudomonadati</taxon>
        <taxon>Pseudomonadota</taxon>
        <taxon>Alphaproteobacteria</taxon>
        <taxon>Sphingomonadales</taxon>
        <taxon>Erythrobacteraceae</taxon>
        <taxon>Tsuneonella</taxon>
    </lineage>
</organism>
<comment type="caution">
    <text evidence="10">The sequence shown here is derived from an EMBL/GenBank/DDBJ whole genome shotgun (WGS) entry which is preliminary data.</text>
</comment>
<dbReference type="EMBL" id="RAHJ01000018">
    <property type="protein sequence ID" value="RJX67761.1"/>
    <property type="molecule type" value="Genomic_DNA"/>
</dbReference>
<dbReference type="RefSeq" id="WP_120108575.1">
    <property type="nucleotide sequence ID" value="NZ_RAHJ01000018.1"/>
</dbReference>
<dbReference type="PRINTS" id="PR00604">
    <property type="entry name" value="CYTCHRMECIAB"/>
</dbReference>
<evidence type="ECO:0000259" key="9">
    <source>
        <dbReference type="PROSITE" id="PS51007"/>
    </source>
</evidence>
<evidence type="ECO:0000313" key="11">
    <source>
        <dbReference type="Proteomes" id="UP000284322"/>
    </source>
</evidence>
<dbReference type="InterPro" id="IPR009056">
    <property type="entry name" value="Cyt_c-like_dom"/>
</dbReference>
<gene>
    <name evidence="10" type="ORF">D6858_07145</name>
</gene>
<dbReference type="Pfam" id="PF00034">
    <property type="entry name" value="Cytochrom_C"/>
    <property type="match status" value="1"/>
</dbReference>
<feature type="region of interest" description="Disordered" evidence="7">
    <location>
        <begin position="26"/>
        <end position="49"/>
    </location>
</feature>
<sequence>MKHTFSIACALTLSLALAACGQPADDSDTAPAATAAPEATPAETAAPATDAAADAAQDTAAAVDAAAAGKEPVAFIQCKACHSTKPGEMKIGPSLAGVYGTKAGEIPGYQFSTAMKESGLTWDDATLDKYLTDPKAVVPGTKMAFFGLKDEAKRKEVIAYLKSLT</sequence>
<evidence type="ECO:0000256" key="3">
    <source>
        <dbReference type="ARBA" id="ARBA00022723"/>
    </source>
</evidence>
<accession>A0A419R1F6</accession>
<dbReference type="SUPFAM" id="SSF46626">
    <property type="entry name" value="Cytochrome c"/>
    <property type="match status" value="1"/>
</dbReference>
<reference evidence="10 11" key="1">
    <citation type="submission" date="2018-09" db="EMBL/GenBank/DDBJ databases">
        <title>Altererythrobacter sp.Ery1 and Ery12, the genome sequencing of novel strains in genus Alterythrobacter.</title>
        <authorList>
            <person name="Cheng H."/>
            <person name="Wu Y.-H."/>
            <person name="Fang C."/>
            <person name="Xu X.-W."/>
        </authorList>
    </citation>
    <scope>NUCLEOTIDE SEQUENCE [LARGE SCALE GENOMIC DNA]</scope>
    <source>
        <strain evidence="10 11">Ery12</strain>
    </source>
</reference>
<dbReference type="InterPro" id="IPR036909">
    <property type="entry name" value="Cyt_c-like_dom_sf"/>
</dbReference>
<feature type="domain" description="Cytochrome c" evidence="9">
    <location>
        <begin position="64"/>
        <end position="165"/>
    </location>
</feature>
<dbReference type="AlphaFoldDB" id="A0A419R1F6"/>
<dbReference type="PROSITE" id="PS51007">
    <property type="entry name" value="CYTC"/>
    <property type="match status" value="1"/>
</dbReference>
<keyword evidence="4" id="KW-0249">Electron transport</keyword>
<evidence type="ECO:0000256" key="8">
    <source>
        <dbReference type="SAM" id="SignalP"/>
    </source>
</evidence>
<dbReference type="Gene3D" id="1.10.760.10">
    <property type="entry name" value="Cytochrome c-like domain"/>
    <property type="match status" value="1"/>
</dbReference>
<dbReference type="PROSITE" id="PS51257">
    <property type="entry name" value="PROKAR_LIPOPROTEIN"/>
    <property type="match status" value="1"/>
</dbReference>
<evidence type="ECO:0000256" key="2">
    <source>
        <dbReference type="ARBA" id="ARBA00022617"/>
    </source>
</evidence>
<keyword evidence="3 6" id="KW-0479">Metal-binding</keyword>
<dbReference type="PANTHER" id="PTHR11961">
    <property type="entry name" value="CYTOCHROME C"/>
    <property type="match status" value="1"/>
</dbReference>
<keyword evidence="8" id="KW-0732">Signal</keyword>
<evidence type="ECO:0000256" key="7">
    <source>
        <dbReference type="SAM" id="MobiDB-lite"/>
    </source>
</evidence>
<protein>
    <recommendedName>
        <fullName evidence="9">Cytochrome c domain-containing protein</fullName>
    </recommendedName>
</protein>
<keyword evidence="2 6" id="KW-0349">Heme</keyword>
<feature type="chain" id="PRO_5019089796" description="Cytochrome c domain-containing protein" evidence="8">
    <location>
        <begin position="19"/>
        <end position="165"/>
    </location>
</feature>
<dbReference type="InterPro" id="IPR002327">
    <property type="entry name" value="Cyt_c_1A/1B"/>
</dbReference>
<keyword evidence="11" id="KW-1185">Reference proteome</keyword>